<dbReference type="Pfam" id="PF14060">
    <property type="entry name" value="DUF4252"/>
    <property type="match status" value="1"/>
</dbReference>
<dbReference type="STRING" id="104663.SAMN04488121_11570"/>
<evidence type="ECO:0000256" key="1">
    <source>
        <dbReference type="SAM" id="SignalP"/>
    </source>
</evidence>
<dbReference type="AlphaFoldDB" id="A0A1G8DQQ6"/>
<protein>
    <recommendedName>
        <fullName evidence="4">DUF4252 domain-containing protein</fullName>
    </recommendedName>
</protein>
<dbReference type="Proteomes" id="UP000199045">
    <property type="component" value="Unassembled WGS sequence"/>
</dbReference>
<reference evidence="2 3" key="1">
    <citation type="submission" date="2016-10" db="EMBL/GenBank/DDBJ databases">
        <authorList>
            <person name="de Groot N.N."/>
        </authorList>
    </citation>
    <scope>NUCLEOTIDE SEQUENCE [LARGE SCALE GENOMIC DNA]</scope>
    <source>
        <strain evidence="2 3">DSM 527</strain>
    </source>
</reference>
<sequence length="169" mass="19151">MKYCSILIVALLLAVSPAMAQKKSLRKFYRAHRGDAFSFRIGVGRVPLKLASWIVPKSAMKEDSIPLKHLLSRVQKVKVYTISGDERPPVGIADMQQLKQMLIEKDKFEPLMEVRDGNSVVHLLNRGKDDELGRVVILVQDESDFVMVNLRTTLQMKDVNMLIKGFAKN</sequence>
<feature type="signal peptide" evidence="1">
    <location>
        <begin position="1"/>
        <end position="20"/>
    </location>
</feature>
<proteinExistence type="predicted"/>
<evidence type="ECO:0000313" key="2">
    <source>
        <dbReference type="EMBL" id="SDH59770.1"/>
    </source>
</evidence>
<dbReference type="RefSeq" id="WP_089838776.1">
    <property type="nucleotide sequence ID" value="NZ_FNBN01000015.1"/>
</dbReference>
<organism evidence="2 3">
    <name type="scientific">Chitinophaga filiformis</name>
    <name type="common">Myxococcus filiformis</name>
    <name type="synonym">Flexibacter filiformis</name>
    <dbReference type="NCBI Taxonomy" id="104663"/>
    <lineage>
        <taxon>Bacteria</taxon>
        <taxon>Pseudomonadati</taxon>
        <taxon>Bacteroidota</taxon>
        <taxon>Chitinophagia</taxon>
        <taxon>Chitinophagales</taxon>
        <taxon>Chitinophagaceae</taxon>
        <taxon>Chitinophaga</taxon>
    </lineage>
</organism>
<feature type="chain" id="PRO_5011747094" description="DUF4252 domain-containing protein" evidence="1">
    <location>
        <begin position="21"/>
        <end position="169"/>
    </location>
</feature>
<dbReference type="EMBL" id="FNBN01000015">
    <property type="protein sequence ID" value="SDH59770.1"/>
    <property type="molecule type" value="Genomic_DNA"/>
</dbReference>
<dbReference type="OrthoDB" id="656399at2"/>
<name>A0A1G8DQQ6_CHIFI</name>
<evidence type="ECO:0000313" key="3">
    <source>
        <dbReference type="Proteomes" id="UP000199045"/>
    </source>
</evidence>
<dbReference type="InterPro" id="IPR025348">
    <property type="entry name" value="DUF4252"/>
</dbReference>
<keyword evidence="1" id="KW-0732">Signal</keyword>
<gene>
    <name evidence="2" type="ORF">SAMN04488121_11570</name>
</gene>
<accession>A0A1G8DQQ6</accession>
<evidence type="ECO:0008006" key="4">
    <source>
        <dbReference type="Google" id="ProtNLM"/>
    </source>
</evidence>